<name>A0A366XT02_9BACI</name>
<evidence type="ECO:0000256" key="8">
    <source>
        <dbReference type="SAM" id="Phobius"/>
    </source>
</evidence>
<evidence type="ECO:0000313" key="10">
    <source>
        <dbReference type="EMBL" id="RBW69272.1"/>
    </source>
</evidence>
<dbReference type="InterPro" id="IPR011701">
    <property type="entry name" value="MFS"/>
</dbReference>
<keyword evidence="3" id="KW-0813">Transport</keyword>
<dbReference type="InterPro" id="IPR020846">
    <property type="entry name" value="MFS_dom"/>
</dbReference>
<evidence type="ECO:0000256" key="6">
    <source>
        <dbReference type="ARBA" id="ARBA00023063"/>
    </source>
</evidence>
<dbReference type="GO" id="GO:0042128">
    <property type="term" value="P:nitrate assimilation"/>
    <property type="evidence" value="ECO:0007669"/>
    <property type="project" value="UniProtKB-KW"/>
</dbReference>
<dbReference type="RefSeq" id="WP_113806478.1">
    <property type="nucleotide sequence ID" value="NZ_QOCW01000012.1"/>
</dbReference>
<evidence type="ECO:0000313" key="11">
    <source>
        <dbReference type="Proteomes" id="UP000253314"/>
    </source>
</evidence>
<keyword evidence="11" id="KW-1185">Reference proteome</keyword>
<sequence>MIVSFTAWSIISPIAATVQNIYGLSETEKSFLVVMPVILGSLMRIPMGILADKYGGKKIYTFTMIFLIFPLVGAGFSNSYLSLLFWVFLIGMAGTTFAIAVTYVTRWFLPEKQGLVLGITGMGNLGTAVSSFSVPIIAAQFGLSWTFWGTAIVLMIMVVIFWFGTHESVPKKEAKGFKTSLSVVKFKETWVLSLFYFLTFGGFVAFSFYLPTLLQQNFQLSAVSSGWKVAGFVIIATVVRPLGGYAADRFGAANVLNILFVGISCCAGFISFTNHDFILFSGSCLFMAFLLGLGNGAVFKLVPEVSAANTGAVTGIVSAIGGIGGFFPPLALGIIKDLTGSYSLGFILLLLFALGCLVVNKLSFKSNKSRYIKSLIRTNNNFSR</sequence>
<dbReference type="InterPro" id="IPR036259">
    <property type="entry name" value="MFS_trans_sf"/>
</dbReference>
<gene>
    <name evidence="10" type="ORF">DS031_12465</name>
</gene>
<feature type="transmembrane region" description="Helical" evidence="8">
    <location>
        <begin position="59"/>
        <end position="77"/>
    </location>
</feature>
<dbReference type="SUPFAM" id="SSF103473">
    <property type="entry name" value="MFS general substrate transporter"/>
    <property type="match status" value="1"/>
</dbReference>
<feature type="transmembrane region" description="Helical" evidence="8">
    <location>
        <begin position="190"/>
        <end position="210"/>
    </location>
</feature>
<feature type="transmembrane region" description="Helical" evidence="8">
    <location>
        <begin position="311"/>
        <end position="335"/>
    </location>
</feature>
<dbReference type="AlphaFoldDB" id="A0A366XT02"/>
<comment type="subcellular location">
    <subcellularLocation>
        <location evidence="1">Cell membrane</location>
        <topology evidence="1">Multi-pass membrane protein</topology>
    </subcellularLocation>
</comment>
<feature type="transmembrane region" description="Helical" evidence="8">
    <location>
        <begin position="341"/>
        <end position="360"/>
    </location>
</feature>
<proteinExistence type="inferred from homology"/>
<keyword evidence="5 8" id="KW-1133">Transmembrane helix</keyword>
<evidence type="ECO:0000256" key="4">
    <source>
        <dbReference type="ARBA" id="ARBA00022692"/>
    </source>
</evidence>
<evidence type="ECO:0000256" key="7">
    <source>
        <dbReference type="ARBA" id="ARBA00023136"/>
    </source>
</evidence>
<dbReference type="Gene3D" id="1.20.1250.20">
    <property type="entry name" value="MFS general substrate transporter like domains"/>
    <property type="match status" value="1"/>
</dbReference>
<feature type="transmembrane region" description="Helical" evidence="8">
    <location>
        <begin position="145"/>
        <end position="165"/>
    </location>
</feature>
<evidence type="ECO:0000259" key="9">
    <source>
        <dbReference type="PROSITE" id="PS50850"/>
    </source>
</evidence>
<comment type="caution">
    <text evidence="10">The sequence shown here is derived from an EMBL/GenBank/DDBJ whole genome shotgun (WGS) entry which is preliminary data.</text>
</comment>
<organism evidence="10 11">
    <name type="scientific">Bacillus taeanensis</name>
    <dbReference type="NCBI Taxonomy" id="273032"/>
    <lineage>
        <taxon>Bacteria</taxon>
        <taxon>Bacillati</taxon>
        <taxon>Bacillota</taxon>
        <taxon>Bacilli</taxon>
        <taxon>Bacillales</taxon>
        <taxon>Bacillaceae</taxon>
        <taxon>Bacillus</taxon>
    </lineage>
</organism>
<accession>A0A366XT02</accession>
<dbReference type="Proteomes" id="UP000253314">
    <property type="component" value="Unassembled WGS sequence"/>
</dbReference>
<keyword evidence="4 8" id="KW-0812">Transmembrane</keyword>
<dbReference type="EMBL" id="QOCW01000012">
    <property type="protein sequence ID" value="RBW69272.1"/>
    <property type="molecule type" value="Genomic_DNA"/>
</dbReference>
<dbReference type="GO" id="GO:0015112">
    <property type="term" value="F:nitrate transmembrane transporter activity"/>
    <property type="evidence" value="ECO:0007669"/>
    <property type="project" value="InterPro"/>
</dbReference>
<keyword evidence="6" id="KW-0534">Nitrate assimilation</keyword>
<feature type="transmembrane region" description="Helical" evidence="8">
    <location>
        <begin position="278"/>
        <end position="299"/>
    </location>
</feature>
<evidence type="ECO:0000256" key="3">
    <source>
        <dbReference type="ARBA" id="ARBA00022448"/>
    </source>
</evidence>
<comment type="similarity">
    <text evidence="2">Belongs to the major facilitator superfamily. Nitrate/nitrite porter (TC 2.A.1.8) family.</text>
</comment>
<evidence type="ECO:0000256" key="1">
    <source>
        <dbReference type="ARBA" id="ARBA00004651"/>
    </source>
</evidence>
<feature type="transmembrane region" description="Helical" evidence="8">
    <location>
        <begin position="83"/>
        <end position="103"/>
    </location>
</feature>
<reference evidence="10 11" key="1">
    <citation type="submission" date="2018-07" db="EMBL/GenBank/DDBJ databases">
        <title>Lottiidibacillus patelloidae gen. nov., sp. nov., isolated from the intestinal tract of a marine limpet and the reclassification of B. taeanensis BH030017T, B. algicola KMM 3737T and B. hwajinpoensis SW-72T as genus Lottiidibacillus.</title>
        <authorList>
            <person name="Liu R."/>
            <person name="Huang Z."/>
        </authorList>
    </citation>
    <scope>NUCLEOTIDE SEQUENCE [LARGE SCALE GENOMIC DNA]</scope>
    <source>
        <strain evidence="10 11">BH030017</strain>
    </source>
</reference>
<dbReference type="CDD" id="cd17341">
    <property type="entry name" value="MFS_NRT2_like"/>
    <property type="match status" value="1"/>
</dbReference>
<dbReference type="OrthoDB" id="9773404at2"/>
<dbReference type="PANTHER" id="PTHR23515">
    <property type="entry name" value="HIGH-AFFINITY NITRATE TRANSPORTER 2.3"/>
    <property type="match status" value="1"/>
</dbReference>
<feature type="domain" description="Major facilitator superfamily (MFS) profile" evidence="9">
    <location>
        <begin position="1"/>
        <end position="368"/>
    </location>
</feature>
<feature type="transmembrane region" description="Helical" evidence="8">
    <location>
        <begin position="115"/>
        <end position="139"/>
    </location>
</feature>
<feature type="transmembrane region" description="Helical" evidence="8">
    <location>
        <begin position="251"/>
        <end position="272"/>
    </location>
</feature>
<dbReference type="Pfam" id="PF07690">
    <property type="entry name" value="MFS_1"/>
    <property type="match status" value="1"/>
</dbReference>
<feature type="transmembrane region" description="Helical" evidence="8">
    <location>
        <begin position="30"/>
        <end position="47"/>
    </location>
</feature>
<evidence type="ECO:0000256" key="5">
    <source>
        <dbReference type="ARBA" id="ARBA00022989"/>
    </source>
</evidence>
<keyword evidence="7 8" id="KW-0472">Membrane</keyword>
<dbReference type="GO" id="GO:0005886">
    <property type="term" value="C:plasma membrane"/>
    <property type="evidence" value="ECO:0007669"/>
    <property type="project" value="UniProtKB-SubCell"/>
</dbReference>
<protein>
    <submittedName>
        <fullName evidence="10">MFS transporter</fullName>
    </submittedName>
</protein>
<dbReference type="PROSITE" id="PS50850">
    <property type="entry name" value="MFS"/>
    <property type="match status" value="1"/>
</dbReference>
<evidence type="ECO:0000256" key="2">
    <source>
        <dbReference type="ARBA" id="ARBA00008432"/>
    </source>
</evidence>
<dbReference type="InterPro" id="IPR044772">
    <property type="entry name" value="NO3_transporter"/>
</dbReference>